<dbReference type="AlphaFoldDB" id="A0A3Q4GQ32"/>
<proteinExistence type="predicted"/>
<dbReference type="STRING" id="32507.ENSNBRP00000009013"/>
<keyword evidence="5" id="KW-1015">Disulfide bond</keyword>
<evidence type="ECO:0000256" key="6">
    <source>
        <dbReference type="SAM" id="Phobius"/>
    </source>
</evidence>
<dbReference type="PROSITE" id="PS50835">
    <property type="entry name" value="IG_LIKE"/>
    <property type="match status" value="1"/>
</dbReference>
<dbReference type="PANTHER" id="PTHR46484:SF7">
    <property type="entry name" value="MYELIN-ASSOCIATED GLYCOPROTEIN-LIKE-RELATED"/>
    <property type="match status" value="1"/>
</dbReference>
<dbReference type="Ensembl" id="ENSNBRT00000009272.1">
    <property type="protein sequence ID" value="ENSNBRP00000009013.1"/>
    <property type="gene ID" value="ENSNBRG00000007043.1"/>
</dbReference>
<dbReference type="GeneTree" id="ENSGT01150000286924"/>
<evidence type="ECO:0000256" key="1">
    <source>
        <dbReference type="ARBA" id="ARBA00004167"/>
    </source>
</evidence>
<name>A0A3Q4GQ32_NEOBR</name>
<comment type="subcellular location">
    <subcellularLocation>
        <location evidence="1">Membrane</location>
        <topology evidence="1">Single-pass membrane protein</topology>
    </subcellularLocation>
</comment>
<protein>
    <recommendedName>
        <fullName evidence="8">Ig-like domain-containing protein</fullName>
    </recommendedName>
</protein>
<feature type="transmembrane region" description="Helical" evidence="6">
    <location>
        <begin position="239"/>
        <end position="266"/>
    </location>
</feature>
<dbReference type="OMA" id="EALYCTA"/>
<evidence type="ECO:0000256" key="5">
    <source>
        <dbReference type="ARBA" id="ARBA00023157"/>
    </source>
</evidence>
<dbReference type="Gene3D" id="2.60.40.10">
    <property type="entry name" value="Immunoglobulins"/>
    <property type="match status" value="2"/>
</dbReference>
<keyword evidence="2 6" id="KW-0812">Transmembrane</keyword>
<dbReference type="Pfam" id="PF08205">
    <property type="entry name" value="C2-set_2"/>
    <property type="match status" value="1"/>
</dbReference>
<keyword evidence="4 6" id="KW-0472">Membrane</keyword>
<evidence type="ECO:0000313" key="9">
    <source>
        <dbReference type="Ensembl" id="ENSNBRP00000009013.1"/>
    </source>
</evidence>
<sequence>MGALQWLVFFICICFKATQTESSWTVDVPSSVEGLLGSCVVIPCSYNYPDIMAHTFTGIWRIDDQVIYHPTESNTMEKYRGRTKLLGDLSKKNCSLMIENLQQSDGGPFFFRIELEGPNKFSYSNNKVSISMIGEPNPTDFFVQEEVKEGQTISAFCSVSHSCPTYPPDFHWSHSGEQHFQTQNLQNGQWKATSTLTFRSDRTDHNKPLQCRVTYHGGKQREPSKTIKVKCKCAALTTYWMFISHLIIPLLMAVCCDLVTLVWSVYSLISNNHRDKNQEMCAVLRSKELKNSTRKEINNKKEYADCWHS</sequence>
<evidence type="ECO:0000259" key="8">
    <source>
        <dbReference type="PROSITE" id="PS50835"/>
    </source>
</evidence>
<reference evidence="9" key="2">
    <citation type="submission" date="2025-09" db="UniProtKB">
        <authorList>
            <consortium name="Ensembl"/>
        </authorList>
    </citation>
    <scope>IDENTIFICATION</scope>
</reference>
<dbReference type="Pfam" id="PF07686">
    <property type="entry name" value="V-set"/>
    <property type="match status" value="1"/>
</dbReference>
<dbReference type="InterPro" id="IPR007110">
    <property type="entry name" value="Ig-like_dom"/>
</dbReference>
<dbReference type="Proteomes" id="UP000261580">
    <property type="component" value="Unassembled WGS sequence"/>
</dbReference>
<dbReference type="InterPro" id="IPR013783">
    <property type="entry name" value="Ig-like_fold"/>
</dbReference>
<dbReference type="InterPro" id="IPR003599">
    <property type="entry name" value="Ig_sub"/>
</dbReference>
<keyword evidence="3 6" id="KW-1133">Transmembrane helix</keyword>
<organism evidence="9 10">
    <name type="scientific">Neolamprologus brichardi</name>
    <name type="common">Fairy cichlid</name>
    <name type="synonym">Lamprologus brichardi</name>
    <dbReference type="NCBI Taxonomy" id="32507"/>
    <lineage>
        <taxon>Eukaryota</taxon>
        <taxon>Metazoa</taxon>
        <taxon>Chordata</taxon>
        <taxon>Craniata</taxon>
        <taxon>Vertebrata</taxon>
        <taxon>Euteleostomi</taxon>
        <taxon>Actinopterygii</taxon>
        <taxon>Neopterygii</taxon>
        <taxon>Teleostei</taxon>
        <taxon>Neoteleostei</taxon>
        <taxon>Acanthomorphata</taxon>
        <taxon>Ovalentaria</taxon>
        <taxon>Cichlomorphae</taxon>
        <taxon>Cichliformes</taxon>
        <taxon>Cichlidae</taxon>
        <taxon>African cichlids</taxon>
        <taxon>Pseudocrenilabrinae</taxon>
        <taxon>Lamprologini</taxon>
        <taxon>Neolamprologus</taxon>
    </lineage>
</organism>
<dbReference type="Bgee" id="ENSNBRG00000007043">
    <property type="expression patterns" value="Expressed in mesonephros and 3 other cell types or tissues"/>
</dbReference>
<evidence type="ECO:0000256" key="4">
    <source>
        <dbReference type="ARBA" id="ARBA00023136"/>
    </source>
</evidence>
<keyword evidence="7" id="KW-0732">Signal</keyword>
<evidence type="ECO:0000256" key="3">
    <source>
        <dbReference type="ARBA" id="ARBA00022989"/>
    </source>
</evidence>
<evidence type="ECO:0000256" key="7">
    <source>
        <dbReference type="SAM" id="SignalP"/>
    </source>
</evidence>
<dbReference type="SMART" id="SM00409">
    <property type="entry name" value="IG"/>
    <property type="match status" value="2"/>
</dbReference>
<evidence type="ECO:0000256" key="2">
    <source>
        <dbReference type="ARBA" id="ARBA00022692"/>
    </source>
</evidence>
<feature type="domain" description="Ig-like" evidence="8">
    <location>
        <begin position="136"/>
        <end position="228"/>
    </location>
</feature>
<feature type="chain" id="PRO_5018699747" description="Ig-like domain-containing protein" evidence="7">
    <location>
        <begin position="23"/>
        <end position="309"/>
    </location>
</feature>
<dbReference type="InterPro" id="IPR036179">
    <property type="entry name" value="Ig-like_dom_sf"/>
</dbReference>
<dbReference type="GO" id="GO:0016020">
    <property type="term" value="C:membrane"/>
    <property type="evidence" value="ECO:0007669"/>
    <property type="project" value="UniProtKB-SubCell"/>
</dbReference>
<dbReference type="InterPro" id="IPR013162">
    <property type="entry name" value="CD80_C2-set"/>
</dbReference>
<dbReference type="SUPFAM" id="SSF48726">
    <property type="entry name" value="Immunoglobulin"/>
    <property type="match status" value="2"/>
</dbReference>
<reference evidence="9" key="1">
    <citation type="submission" date="2025-08" db="UniProtKB">
        <authorList>
            <consortium name="Ensembl"/>
        </authorList>
    </citation>
    <scope>IDENTIFICATION</scope>
</reference>
<evidence type="ECO:0000313" key="10">
    <source>
        <dbReference type="Proteomes" id="UP000261580"/>
    </source>
</evidence>
<dbReference type="InterPro" id="IPR013106">
    <property type="entry name" value="Ig_V-set"/>
</dbReference>
<feature type="signal peptide" evidence="7">
    <location>
        <begin position="1"/>
        <end position="22"/>
    </location>
</feature>
<dbReference type="PANTHER" id="PTHR46484">
    <property type="entry name" value="SI:CH211-171H4.5-RELATED"/>
    <property type="match status" value="1"/>
</dbReference>
<accession>A0A3Q4GQ32</accession>
<keyword evidence="10" id="KW-1185">Reference proteome</keyword>